<protein>
    <submittedName>
        <fullName evidence="3">Uncharacterized protein</fullName>
    </submittedName>
</protein>
<evidence type="ECO:0000313" key="4">
    <source>
        <dbReference type="Proteomes" id="UP000054632"/>
    </source>
</evidence>
<reference evidence="4 5" key="1">
    <citation type="submission" date="2015-01" db="EMBL/GenBank/DDBJ databases">
        <title>Evolution of Trichinella species and genotypes.</title>
        <authorList>
            <person name="Korhonen P.K."/>
            <person name="Edoardo P."/>
            <person name="Giuseppe L.R."/>
            <person name="Gasser R.B."/>
        </authorList>
    </citation>
    <scope>NUCLEOTIDE SEQUENCE [LARGE SCALE GENOMIC DNA]</scope>
    <source>
        <strain evidence="2">ISS13</strain>
        <strain evidence="3">ISS470</strain>
    </source>
</reference>
<feature type="region of interest" description="Disordered" evidence="1">
    <location>
        <begin position="52"/>
        <end position="72"/>
    </location>
</feature>
<dbReference type="EMBL" id="JYDT01000078">
    <property type="protein sequence ID" value="KRY86046.1"/>
    <property type="molecule type" value="Genomic_DNA"/>
</dbReference>
<proteinExistence type="predicted"/>
<evidence type="ECO:0000313" key="3">
    <source>
        <dbReference type="EMBL" id="KRY86046.1"/>
    </source>
</evidence>
<comment type="caution">
    <text evidence="3">The sequence shown here is derived from an EMBL/GenBank/DDBJ whole genome shotgun (WGS) entry which is preliminary data.</text>
</comment>
<dbReference type="OrthoDB" id="10454002at2759"/>
<dbReference type="Proteomes" id="UP000054995">
    <property type="component" value="Unassembled WGS sequence"/>
</dbReference>
<name>A0A0V1FJ94_TRIPS</name>
<dbReference type="EMBL" id="JYDR01000062">
    <property type="protein sequence ID" value="KRY71126.1"/>
    <property type="molecule type" value="Genomic_DNA"/>
</dbReference>
<dbReference type="Proteomes" id="UP000054632">
    <property type="component" value="Unassembled WGS sequence"/>
</dbReference>
<evidence type="ECO:0000313" key="5">
    <source>
        <dbReference type="Proteomes" id="UP000054995"/>
    </source>
</evidence>
<evidence type="ECO:0000256" key="1">
    <source>
        <dbReference type="SAM" id="MobiDB-lite"/>
    </source>
</evidence>
<keyword evidence="5" id="KW-1185">Reference proteome</keyword>
<dbReference type="AlphaFoldDB" id="A0A0V1FJ94"/>
<sequence>MKQTVDAWRQLEKQQTTWHLANEQADLSTRTGDMLSKKSNLVKSVKMMAWKMPRSRATERNRETALNSFNTD</sequence>
<gene>
    <name evidence="2" type="ORF">T4A_7904</name>
    <name evidence="3" type="ORF">T4D_11764</name>
</gene>
<evidence type="ECO:0000313" key="2">
    <source>
        <dbReference type="EMBL" id="KRY71126.1"/>
    </source>
</evidence>
<accession>A0A0V1FJ94</accession>
<organism evidence="3 5">
    <name type="scientific">Trichinella pseudospiralis</name>
    <name type="common">Parasitic roundworm</name>
    <dbReference type="NCBI Taxonomy" id="6337"/>
    <lineage>
        <taxon>Eukaryota</taxon>
        <taxon>Metazoa</taxon>
        <taxon>Ecdysozoa</taxon>
        <taxon>Nematoda</taxon>
        <taxon>Enoplea</taxon>
        <taxon>Dorylaimia</taxon>
        <taxon>Trichinellida</taxon>
        <taxon>Trichinellidae</taxon>
        <taxon>Trichinella</taxon>
    </lineage>
</organism>